<evidence type="ECO:0000313" key="1">
    <source>
        <dbReference type="EMBL" id="KDR09358.1"/>
    </source>
</evidence>
<dbReference type="EMBL" id="KK853248">
    <property type="protein sequence ID" value="KDR09358.1"/>
    <property type="molecule type" value="Genomic_DNA"/>
</dbReference>
<accession>A0A067QUG1</accession>
<protein>
    <submittedName>
        <fullName evidence="1">Uncharacterized protein</fullName>
    </submittedName>
</protein>
<evidence type="ECO:0000313" key="2">
    <source>
        <dbReference type="Proteomes" id="UP000027135"/>
    </source>
</evidence>
<dbReference type="AlphaFoldDB" id="A0A067QUG1"/>
<name>A0A067QUG1_ZOONE</name>
<gene>
    <name evidence="1" type="ORF">L798_00702</name>
</gene>
<dbReference type="Proteomes" id="UP000027135">
    <property type="component" value="Unassembled WGS sequence"/>
</dbReference>
<sequence length="124" mass="14342">MGRHFVTLVMNLRVPKEQITKQANSSLYINVTEYCRHVQILLYDLRTCEDVNWNDLVDESLMTDFCAHSNEASGSVKKGNFSTKYHFLKEDLPYQLLPEITKEINKLAKMSYSVILLTVPTEEP</sequence>
<reference evidence="1 2" key="1">
    <citation type="journal article" date="2014" name="Nat. Commun.">
        <title>Molecular traces of alternative social organization in a termite genome.</title>
        <authorList>
            <person name="Terrapon N."/>
            <person name="Li C."/>
            <person name="Robertson H.M."/>
            <person name="Ji L."/>
            <person name="Meng X."/>
            <person name="Booth W."/>
            <person name="Chen Z."/>
            <person name="Childers C.P."/>
            <person name="Glastad K.M."/>
            <person name="Gokhale K."/>
            <person name="Gowin J."/>
            <person name="Gronenberg W."/>
            <person name="Hermansen R.A."/>
            <person name="Hu H."/>
            <person name="Hunt B.G."/>
            <person name="Huylmans A.K."/>
            <person name="Khalil S.M."/>
            <person name="Mitchell R.D."/>
            <person name="Munoz-Torres M.C."/>
            <person name="Mustard J.A."/>
            <person name="Pan H."/>
            <person name="Reese J.T."/>
            <person name="Scharf M.E."/>
            <person name="Sun F."/>
            <person name="Vogel H."/>
            <person name="Xiao J."/>
            <person name="Yang W."/>
            <person name="Yang Z."/>
            <person name="Yang Z."/>
            <person name="Zhou J."/>
            <person name="Zhu J."/>
            <person name="Brent C.S."/>
            <person name="Elsik C.G."/>
            <person name="Goodisman M.A."/>
            <person name="Liberles D.A."/>
            <person name="Roe R.M."/>
            <person name="Vargo E.L."/>
            <person name="Vilcinskas A."/>
            <person name="Wang J."/>
            <person name="Bornberg-Bauer E."/>
            <person name="Korb J."/>
            <person name="Zhang G."/>
            <person name="Liebig J."/>
        </authorList>
    </citation>
    <scope>NUCLEOTIDE SEQUENCE [LARGE SCALE GENOMIC DNA]</scope>
    <source>
        <tissue evidence="1">Whole organism</tissue>
    </source>
</reference>
<keyword evidence="2" id="KW-1185">Reference proteome</keyword>
<dbReference type="InParanoid" id="A0A067QUG1"/>
<organism evidence="1 2">
    <name type="scientific">Zootermopsis nevadensis</name>
    <name type="common">Dampwood termite</name>
    <dbReference type="NCBI Taxonomy" id="136037"/>
    <lineage>
        <taxon>Eukaryota</taxon>
        <taxon>Metazoa</taxon>
        <taxon>Ecdysozoa</taxon>
        <taxon>Arthropoda</taxon>
        <taxon>Hexapoda</taxon>
        <taxon>Insecta</taxon>
        <taxon>Pterygota</taxon>
        <taxon>Neoptera</taxon>
        <taxon>Polyneoptera</taxon>
        <taxon>Dictyoptera</taxon>
        <taxon>Blattodea</taxon>
        <taxon>Blattoidea</taxon>
        <taxon>Termitoidae</taxon>
        <taxon>Termopsidae</taxon>
        <taxon>Zootermopsis</taxon>
    </lineage>
</organism>
<proteinExistence type="predicted"/>